<protein>
    <submittedName>
        <fullName evidence="1">Uncharacterized protein</fullName>
    </submittedName>
</protein>
<keyword evidence="2" id="KW-1185">Reference proteome</keyword>
<dbReference type="VEuPathDB" id="VectorBase:HLOH_057466"/>
<gene>
    <name evidence="1" type="ORF">HPB48_017529</name>
</gene>
<name>A0A9J6FNU8_HAELO</name>
<reference evidence="1 2" key="1">
    <citation type="journal article" date="2020" name="Cell">
        <title>Large-Scale Comparative Analyses of Tick Genomes Elucidate Their Genetic Diversity and Vector Capacities.</title>
        <authorList>
            <consortium name="Tick Genome and Microbiome Consortium (TIGMIC)"/>
            <person name="Jia N."/>
            <person name="Wang J."/>
            <person name="Shi W."/>
            <person name="Du L."/>
            <person name="Sun Y."/>
            <person name="Zhan W."/>
            <person name="Jiang J.F."/>
            <person name="Wang Q."/>
            <person name="Zhang B."/>
            <person name="Ji P."/>
            <person name="Bell-Sakyi L."/>
            <person name="Cui X.M."/>
            <person name="Yuan T.T."/>
            <person name="Jiang B.G."/>
            <person name="Yang W.F."/>
            <person name="Lam T.T."/>
            <person name="Chang Q.C."/>
            <person name="Ding S.J."/>
            <person name="Wang X.J."/>
            <person name="Zhu J.G."/>
            <person name="Ruan X.D."/>
            <person name="Zhao L."/>
            <person name="Wei J.T."/>
            <person name="Ye R.Z."/>
            <person name="Que T.C."/>
            <person name="Du C.H."/>
            <person name="Zhou Y.H."/>
            <person name="Cheng J.X."/>
            <person name="Dai P.F."/>
            <person name="Guo W.B."/>
            <person name="Han X.H."/>
            <person name="Huang E.J."/>
            <person name="Li L.F."/>
            <person name="Wei W."/>
            <person name="Gao Y.C."/>
            <person name="Liu J.Z."/>
            <person name="Shao H.Z."/>
            <person name="Wang X."/>
            <person name="Wang C.C."/>
            <person name="Yang T.C."/>
            <person name="Huo Q.B."/>
            <person name="Li W."/>
            <person name="Chen H.Y."/>
            <person name="Chen S.E."/>
            <person name="Zhou L.G."/>
            <person name="Ni X.B."/>
            <person name="Tian J.H."/>
            <person name="Sheng Y."/>
            <person name="Liu T."/>
            <person name="Pan Y.S."/>
            <person name="Xia L.Y."/>
            <person name="Li J."/>
            <person name="Zhao F."/>
            <person name="Cao W.C."/>
        </authorList>
    </citation>
    <scope>NUCLEOTIDE SEQUENCE [LARGE SCALE GENOMIC DNA]</scope>
    <source>
        <strain evidence="1">HaeL-2018</strain>
    </source>
</reference>
<dbReference type="OrthoDB" id="6504146at2759"/>
<comment type="caution">
    <text evidence="1">The sequence shown here is derived from an EMBL/GenBank/DDBJ whole genome shotgun (WGS) entry which is preliminary data.</text>
</comment>
<dbReference type="Proteomes" id="UP000821853">
    <property type="component" value="Chromosome 2"/>
</dbReference>
<organism evidence="1 2">
    <name type="scientific">Haemaphysalis longicornis</name>
    <name type="common">Bush tick</name>
    <dbReference type="NCBI Taxonomy" id="44386"/>
    <lineage>
        <taxon>Eukaryota</taxon>
        <taxon>Metazoa</taxon>
        <taxon>Ecdysozoa</taxon>
        <taxon>Arthropoda</taxon>
        <taxon>Chelicerata</taxon>
        <taxon>Arachnida</taxon>
        <taxon>Acari</taxon>
        <taxon>Parasitiformes</taxon>
        <taxon>Ixodida</taxon>
        <taxon>Ixodoidea</taxon>
        <taxon>Ixodidae</taxon>
        <taxon>Haemaphysalinae</taxon>
        <taxon>Haemaphysalis</taxon>
    </lineage>
</organism>
<proteinExistence type="predicted"/>
<accession>A0A9J6FNU8</accession>
<evidence type="ECO:0000313" key="1">
    <source>
        <dbReference type="EMBL" id="KAH9367886.1"/>
    </source>
</evidence>
<sequence length="153" mass="17290">MNAADEKHFFKPPNDTSRLHEWQHVTPRGDRELPSSCVVSECHFQEPAIAENVVHNICGGAVVLPRDKWSFKDDAMPRIFPNRLKYLAKPFRKRKAPAVRSRLQPKNRYLRDEAEQENAAPSLLEYGERGGSVAGSVALNSTQSLFEELSTMA</sequence>
<dbReference type="AlphaFoldDB" id="A0A9J6FNU8"/>
<dbReference type="EMBL" id="JABSTR010000004">
    <property type="protein sequence ID" value="KAH9367886.1"/>
    <property type="molecule type" value="Genomic_DNA"/>
</dbReference>
<evidence type="ECO:0000313" key="2">
    <source>
        <dbReference type="Proteomes" id="UP000821853"/>
    </source>
</evidence>